<keyword evidence="4 6" id="KW-0472">Membrane</keyword>
<evidence type="ECO:0008006" key="9">
    <source>
        <dbReference type="Google" id="ProtNLM"/>
    </source>
</evidence>
<feature type="transmembrane region" description="Helical" evidence="6">
    <location>
        <begin position="165"/>
        <end position="188"/>
    </location>
</feature>
<feature type="transmembrane region" description="Helical" evidence="6">
    <location>
        <begin position="136"/>
        <end position="159"/>
    </location>
</feature>
<evidence type="ECO:0000256" key="3">
    <source>
        <dbReference type="ARBA" id="ARBA00022989"/>
    </source>
</evidence>
<dbReference type="EMBL" id="JACAZI010000021">
    <property type="protein sequence ID" value="KAF7338425.1"/>
    <property type="molecule type" value="Genomic_DNA"/>
</dbReference>
<dbReference type="AlphaFoldDB" id="A0A8H7CI86"/>
<evidence type="ECO:0000313" key="8">
    <source>
        <dbReference type="Proteomes" id="UP000620124"/>
    </source>
</evidence>
<evidence type="ECO:0000313" key="7">
    <source>
        <dbReference type="EMBL" id="KAF7338425.1"/>
    </source>
</evidence>
<dbReference type="GO" id="GO:0016236">
    <property type="term" value="P:macroautophagy"/>
    <property type="evidence" value="ECO:0007669"/>
    <property type="project" value="TreeGrafter"/>
</dbReference>
<dbReference type="PANTHER" id="PTHR21389">
    <property type="entry name" value="P53 INDUCED PROTEIN"/>
    <property type="match status" value="1"/>
</dbReference>
<evidence type="ECO:0000256" key="2">
    <source>
        <dbReference type="ARBA" id="ARBA00022692"/>
    </source>
</evidence>
<keyword evidence="2 6" id="KW-0812">Transmembrane</keyword>
<dbReference type="PANTHER" id="PTHR21389:SF0">
    <property type="entry name" value="ETOPOSIDE-INDUCED PROTEIN 2.4 HOMOLOG"/>
    <property type="match status" value="1"/>
</dbReference>
<dbReference type="GO" id="GO:0005783">
    <property type="term" value="C:endoplasmic reticulum"/>
    <property type="evidence" value="ECO:0007669"/>
    <property type="project" value="TreeGrafter"/>
</dbReference>
<comment type="caution">
    <text evidence="7">The sequence shown here is derived from an EMBL/GenBank/DDBJ whole genome shotgun (WGS) entry which is preliminary data.</text>
</comment>
<organism evidence="7 8">
    <name type="scientific">Mycena venus</name>
    <dbReference type="NCBI Taxonomy" id="2733690"/>
    <lineage>
        <taxon>Eukaryota</taxon>
        <taxon>Fungi</taxon>
        <taxon>Dikarya</taxon>
        <taxon>Basidiomycota</taxon>
        <taxon>Agaricomycotina</taxon>
        <taxon>Agaricomycetes</taxon>
        <taxon>Agaricomycetidae</taxon>
        <taxon>Agaricales</taxon>
        <taxon>Marasmiineae</taxon>
        <taxon>Mycenaceae</taxon>
        <taxon>Mycena</taxon>
    </lineage>
</organism>
<keyword evidence="8" id="KW-1185">Reference proteome</keyword>
<protein>
    <recommendedName>
        <fullName evidence="9">Etoposide-induced protein 2.4-domain-containing protein</fullName>
    </recommendedName>
</protein>
<keyword evidence="3 6" id="KW-1133">Transmembrane helix</keyword>
<dbReference type="OrthoDB" id="266518at2759"/>
<feature type="transmembrane region" description="Helical" evidence="6">
    <location>
        <begin position="60"/>
        <end position="78"/>
    </location>
</feature>
<evidence type="ECO:0000256" key="1">
    <source>
        <dbReference type="ARBA" id="ARBA00004141"/>
    </source>
</evidence>
<gene>
    <name evidence="7" type="ORF">MVEN_02068300</name>
</gene>
<feature type="transmembrane region" description="Helical" evidence="6">
    <location>
        <begin position="209"/>
        <end position="228"/>
    </location>
</feature>
<reference evidence="7" key="1">
    <citation type="submission" date="2020-05" db="EMBL/GenBank/DDBJ databases">
        <title>Mycena genomes resolve the evolution of fungal bioluminescence.</title>
        <authorList>
            <person name="Tsai I.J."/>
        </authorList>
    </citation>
    <scope>NUCLEOTIDE SEQUENCE</scope>
    <source>
        <strain evidence="7">CCC161011</strain>
    </source>
</reference>
<feature type="transmembrane region" description="Helical" evidence="6">
    <location>
        <begin position="90"/>
        <end position="116"/>
    </location>
</feature>
<dbReference type="Pfam" id="PF07264">
    <property type="entry name" value="EI24"/>
    <property type="match status" value="1"/>
</dbReference>
<evidence type="ECO:0000256" key="5">
    <source>
        <dbReference type="SAM" id="MobiDB-lite"/>
    </source>
</evidence>
<name>A0A8H7CI86_9AGAR</name>
<accession>A0A8H7CI86</accession>
<comment type="subcellular location">
    <subcellularLocation>
        <location evidence="1">Membrane</location>
        <topology evidence="1">Multi-pass membrane protein</topology>
    </subcellularLocation>
</comment>
<dbReference type="InterPro" id="IPR059112">
    <property type="entry name" value="CysZ/EI24"/>
</dbReference>
<evidence type="ECO:0000256" key="6">
    <source>
        <dbReference type="SAM" id="Phobius"/>
    </source>
</evidence>
<dbReference type="Proteomes" id="UP000620124">
    <property type="component" value="Unassembled WGS sequence"/>
</dbReference>
<proteinExistence type="predicted"/>
<dbReference type="GO" id="GO:0016020">
    <property type="term" value="C:membrane"/>
    <property type="evidence" value="ECO:0007669"/>
    <property type="project" value="UniProtKB-SubCell"/>
</dbReference>
<feature type="region of interest" description="Disordered" evidence="5">
    <location>
        <begin position="318"/>
        <end position="354"/>
    </location>
</feature>
<sequence length="370" mass="41362">MASRYSRSGHGYPSFLSIQESLLLQITYAGRGLLDAFRWTLVATTVAGDTEIRATVYKSLLLNCSTLTCLYVFNLFFFDKQQWTRPNVGWFYQLLWVLPVFSVSFYLNSSWCSVIAKRAYSIQHANRAVVQQPVTYTGVLTAIATSAYRIIMVVTSVGVDFALRAIPGGVGPVASFIFLCWIDAYYCFEFVWISRGLSLSGRVRHLEERWAYYLAFGFPAASLCIWGSSLANAAIFALIFPLVCYLATICCFDAYCELQYTIMAMHARPVPDDPYSPGAPDNEVIRHPSPFIPIRLPIFALVMWLNDWIVRAVSVGSGRGSGPRTFKRNRAFSDGTESMEEGGGGGLGFEQSKPVRPVRGRINIGRRKID</sequence>
<evidence type="ECO:0000256" key="4">
    <source>
        <dbReference type="ARBA" id="ARBA00023136"/>
    </source>
</evidence>
<feature type="transmembrane region" description="Helical" evidence="6">
    <location>
        <begin position="234"/>
        <end position="256"/>
    </location>
</feature>